<comment type="caution">
    <text evidence="2">The sequence shown here is derived from an EMBL/GenBank/DDBJ whole genome shotgun (WGS) entry which is preliminary data.</text>
</comment>
<sequence length="121" mass="13907">MAGCSFKMRMLGFKQVLRRWKNMMTRRHSDWECGTTRRVPSGFFAVYVGEERCSFVIPTRFLKLPLFVSLLDKAEEEFGFQSSGGLVLPCPVNLFKLMLEFLEMDEESFGGLCLDEGFGKL</sequence>
<dbReference type="PANTHER" id="PTHR31374:SF203">
    <property type="entry name" value="AUXIN-RESPONSIVE PROTEIN SAUR71-LIKE"/>
    <property type="match status" value="1"/>
</dbReference>
<dbReference type="Pfam" id="PF02519">
    <property type="entry name" value="Auxin_inducible"/>
    <property type="match status" value="1"/>
</dbReference>
<gene>
    <name evidence="2" type="ORF">RJ641_025780</name>
</gene>
<dbReference type="Proteomes" id="UP001370490">
    <property type="component" value="Unassembled WGS sequence"/>
</dbReference>
<comment type="similarity">
    <text evidence="1">Belongs to the ARG7 family.</text>
</comment>
<reference evidence="2 3" key="1">
    <citation type="submission" date="2023-12" db="EMBL/GenBank/DDBJ databases">
        <title>A high-quality genome assembly for Dillenia turbinata (Dilleniales).</title>
        <authorList>
            <person name="Chanderbali A."/>
        </authorList>
    </citation>
    <scope>NUCLEOTIDE SEQUENCE [LARGE SCALE GENOMIC DNA]</scope>
    <source>
        <strain evidence="2">LSX21</strain>
        <tissue evidence="2">Leaf</tissue>
    </source>
</reference>
<accession>A0AAN8W1K1</accession>
<dbReference type="PANTHER" id="PTHR31374">
    <property type="entry name" value="AUXIN-INDUCED PROTEIN-LIKE-RELATED"/>
    <property type="match status" value="1"/>
</dbReference>
<dbReference type="EMBL" id="JBAMMX010000003">
    <property type="protein sequence ID" value="KAK6944678.1"/>
    <property type="molecule type" value="Genomic_DNA"/>
</dbReference>
<proteinExistence type="inferred from homology"/>
<evidence type="ECO:0000313" key="2">
    <source>
        <dbReference type="EMBL" id="KAK6944678.1"/>
    </source>
</evidence>
<dbReference type="GO" id="GO:0009733">
    <property type="term" value="P:response to auxin"/>
    <property type="evidence" value="ECO:0007669"/>
    <property type="project" value="InterPro"/>
</dbReference>
<organism evidence="2 3">
    <name type="scientific">Dillenia turbinata</name>
    <dbReference type="NCBI Taxonomy" id="194707"/>
    <lineage>
        <taxon>Eukaryota</taxon>
        <taxon>Viridiplantae</taxon>
        <taxon>Streptophyta</taxon>
        <taxon>Embryophyta</taxon>
        <taxon>Tracheophyta</taxon>
        <taxon>Spermatophyta</taxon>
        <taxon>Magnoliopsida</taxon>
        <taxon>eudicotyledons</taxon>
        <taxon>Gunneridae</taxon>
        <taxon>Pentapetalae</taxon>
        <taxon>Dilleniales</taxon>
        <taxon>Dilleniaceae</taxon>
        <taxon>Dillenia</taxon>
    </lineage>
</organism>
<protein>
    <submittedName>
        <fullName evidence="2">Small auxin-up RNA</fullName>
    </submittedName>
</protein>
<dbReference type="InterPro" id="IPR003676">
    <property type="entry name" value="SAUR_fam"/>
</dbReference>
<evidence type="ECO:0000313" key="3">
    <source>
        <dbReference type="Proteomes" id="UP001370490"/>
    </source>
</evidence>
<keyword evidence="3" id="KW-1185">Reference proteome</keyword>
<name>A0AAN8W1K1_9MAGN</name>
<evidence type="ECO:0000256" key="1">
    <source>
        <dbReference type="ARBA" id="ARBA00006974"/>
    </source>
</evidence>
<dbReference type="AlphaFoldDB" id="A0AAN8W1K1"/>